<proteinExistence type="predicted"/>
<dbReference type="AlphaFoldDB" id="A0A2D0AP05"/>
<sequence>MSIKCTLGLVACLTYGGASVTAQDAVDVLDSCELVRSAPRDSLIESIADSIAAKTGKRITWPAGSGTPVKRQAILRECAAFSRKFNDDTAWKNLDKWPF</sequence>
<accession>A0A2D0AP05</accession>
<protein>
    <submittedName>
        <fullName evidence="1">Uncharacterized protein</fullName>
    </submittedName>
</protein>
<evidence type="ECO:0000313" key="1">
    <source>
        <dbReference type="EMBL" id="OWR35277.1"/>
    </source>
</evidence>
<gene>
    <name evidence="1" type="ORF">CEE55_02405</name>
</gene>
<dbReference type="EMBL" id="NIXP01000011">
    <property type="protein sequence ID" value="OWR35277.1"/>
    <property type="molecule type" value="Genomic_DNA"/>
</dbReference>
<evidence type="ECO:0000313" key="2">
    <source>
        <dbReference type="Proteomes" id="UP000197904"/>
    </source>
</evidence>
<dbReference type="Proteomes" id="UP000197904">
    <property type="component" value="Unassembled WGS sequence"/>
</dbReference>
<organism evidence="1 2">
    <name type="scientific">Stenotrophomonas pavanii</name>
    <dbReference type="NCBI Taxonomy" id="487698"/>
    <lineage>
        <taxon>Bacteria</taxon>
        <taxon>Pseudomonadati</taxon>
        <taxon>Pseudomonadota</taxon>
        <taxon>Gammaproteobacteria</taxon>
        <taxon>Lysobacterales</taxon>
        <taxon>Lysobacteraceae</taxon>
        <taxon>Stenotrophomonas</taxon>
    </lineage>
</organism>
<reference evidence="1 2" key="1">
    <citation type="submission" date="2017-06" db="EMBL/GenBank/DDBJ databases">
        <authorList>
            <person name="Kim H.J."/>
            <person name="Triplett B.A."/>
        </authorList>
    </citation>
    <scope>NUCLEOTIDE SEQUENCE [LARGE SCALE GENOMIC DNA]</scope>
    <source>
        <strain evidence="1 2">S18795</strain>
    </source>
</reference>
<name>A0A2D0AP05_9GAMM</name>
<comment type="caution">
    <text evidence="1">The sequence shown here is derived from an EMBL/GenBank/DDBJ whole genome shotgun (WGS) entry which is preliminary data.</text>
</comment>